<keyword evidence="8" id="KW-1185">Reference proteome</keyword>
<dbReference type="AlphaFoldDB" id="A0A1W1WWT7"/>
<name>A0A1W1WWT7_9BACT</name>
<dbReference type="PROSITE" id="PS51219">
    <property type="entry name" value="DPCK"/>
    <property type="match status" value="1"/>
</dbReference>
<reference evidence="7 8" key="1">
    <citation type="submission" date="2017-04" db="EMBL/GenBank/DDBJ databases">
        <authorList>
            <person name="Afonso C.L."/>
            <person name="Miller P.J."/>
            <person name="Scott M.A."/>
            <person name="Spackman E."/>
            <person name="Goraichik I."/>
            <person name="Dimitrov K.M."/>
            <person name="Suarez D.L."/>
            <person name="Swayne D.E."/>
        </authorList>
    </citation>
    <scope>NUCLEOTIDE SEQUENCE [LARGE SCALE GENOMIC DNA]</scope>
    <source>
        <strain evidence="7 8">DSM 13146</strain>
    </source>
</reference>
<dbReference type="SUPFAM" id="SSF52540">
    <property type="entry name" value="P-loop containing nucleoside triphosphate hydrolases"/>
    <property type="match status" value="1"/>
</dbReference>
<comment type="pathway">
    <text evidence="5">Cofactor biosynthesis; coenzyme A biosynthesis; CoA from (R)-pantothenate: step 5/5.</text>
</comment>
<evidence type="ECO:0000256" key="1">
    <source>
        <dbReference type="ARBA" id="ARBA00009018"/>
    </source>
</evidence>
<evidence type="ECO:0000313" key="7">
    <source>
        <dbReference type="EMBL" id="SMC16206.1"/>
    </source>
</evidence>
<evidence type="ECO:0000256" key="3">
    <source>
        <dbReference type="ARBA" id="ARBA00022840"/>
    </source>
</evidence>
<evidence type="ECO:0000256" key="4">
    <source>
        <dbReference type="ARBA" id="ARBA00022993"/>
    </source>
</evidence>
<organism evidence="7 8">
    <name type="scientific">Desulfacinum hydrothermale DSM 13146</name>
    <dbReference type="NCBI Taxonomy" id="1121390"/>
    <lineage>
        <taxon>Bacteria</taxon>
        <taxon>Pseudomonadati</taxon>
        <taxon>Thermodesulfobacteriota</taxon>
        <taxon>Syntrophobacteria</taxon>
        <taxon>Syntrophobacterales</taxon>
        <taxon>Syntrophobacteraceae</taxon>
        <taxon>Desulfacinum</taxon>
    </lineage>
</organism>
<keyword evidence="3 5" id="KW-0067">ATP-binding</keyword>
<keyword evidence="4 5" id="KW-0173">Coenzyme A biosynthesis</keyword>
<evidence type="ECO:0000313" key="8">
    <source>
        <dbReference type="Proteomes" id="UP000192783"/>
    </source>
</evidence>
<dbReference type="Gene3D" id="3.40.50.300">
    <property type="entry name" value="P-loop containing nucleotide triphosphate hydrolases"/>
    <property type="match status" value="1"/>
</dbReference>
<keyword evidence="2 5" id="KW-0547">Nucleotide-binding</keyword>
<keyword evidence="5" id="KW-0963">Cytoplasm</keyword>
<proteinExistence type="inferred from homology"/>
<dbReference type="GO" id="GO:0005524">
    <property type="term" value="F:ATP binding"/>
    <property type="evidence" value="ECO:0007669"/>
    <property type="project" value="UniProtKB-UniRule"/>
</dbReference>
<dbReference type="STRING" id="1121390.SAMN02746041_00026"/>
<sequence length="209" mass="23879">MTGGIASGKSTVARLLEAKGARVLDADQAARRAVEPGRPAWRRLREFLSADYFLPDSGELNRRKLRRAILDDPHLRRRVNEAVHPHVLQEMEAEWRRAVEADPRRPVVFDIPLLYETGLEGSFDCVILVYVPAQVQIQRLCARDGVSRPEAERTLEMQLPIEQKRAWANLVIDNSQDLENTRRQVDAVWQEIAMRSQDKRTIHGGQTQA</sequence>
<dbReference type="HAMAP" id="MF_00376">
    <property type="entry name" value="Dephospho_CoA_kinase"/>
    <property type="match status" value="1"/>
</dbReference>
<keyword evidence="5" id="KW-0808">Transferase</keyword>
<dbReference type="PANTHER" id="PTHR10695:SF46">
    <property type="entry name" value="BIFUNCTIONAL COENZYME A SYNTHASE-RELATED"/>
    <property type="match status" value="1"/>
</dbReference>
<dbReference type="InterPro" id="IPR027417">
    <property type="entry name" value="P-loop_NTPase"/>
</dbReference>
<evidence type="ECO:0000256" key="5">
    <source>
        <dbReference type="HAMAP-Rule" id="MF_00376"/>
    </source>
</evidence>
<dbReference type="GO" id="GO:0004140">
    <property type="term" value="F:dephospho-CoA kinase activity"/>
    <property type="evidence" value="ECO:0007669"/>
    <property type="project" value="UniProtKB-UniRule"/>
</dbReference>
<dbReference type="EC" id="2.7.1.24" evidence="5 6"/>
<evidence type="ECO:0000256" key="2">
    <source>
        <dbReference type="ARBA" id="ARBA00022741"/>
    </source>
</evidence>
<dbReference type="CDD" id="cd02022">
    <property type="entry name" value="DPCK"/>
    <property type="match status" value="1"/>
</dbReference>
<comment type="function">
    <text evidence="5">Catalyzes the phosphorylation of the 3'-hydroxyl group of dephosphocoenzyme A to form coenzyme A.</text>
</comment>
<protein>
    <recommendedName>
        <fullName evidence="5 6">Dephospho-CoA kinase</fullName>
        <ecNumber evidence="5 6">2.7.1.24</ecNumber>
    </recommendedName>
    <alternativeName>
        <fullName evidence="5">Dephosphocoenzyme A kinase</fullName>
    </alternativeName>
</protein>
<dbReference type="NCBIfam" id="TIGR00152">
    <property type="entry name" value="dephospho-CoA kinase"/>
    <property type="match status" value="1"/>
</dbReference>
<comment type="similarity">
    <text evidence="1 5">Belongs to the CoaE family.</text>
</comment>
<dbReference type="UniPathway" id="UPA00241">
    <property type="reaction ID" value="UER00356"/>
</dbReference>
<keyword evidence="5 7" id="KW-0418">Kinase</keyword>
<feature type="binding site" evidence="5">
    <location>
        <begin position="6"/>
        <end position="11"/>
    </location>
    <ligand>
        <name>ATP</name>
        <dbReference type="ChEBI" id="CHEBI:30616"/>
    </ligand>
</feature>
<evidence type="ECO:0000256" key="6">
    <source>
        <dbReference type="NCBIfam" id="TIGR00152"/>
    </source>
</evidence>
<accession>A0A1W1WWT7</accession>
<dbReference type="EMBL" id="FWXF01000001">
    <property type="protein sequence ID" value="SMC16206.1"/>
    <property type="molecule type" value="Genomic_DNA"/>
</dbReference>
<comment type="subcellular location">
    <subcellularLocation>
        <location evidence="5">Cytoplasm</location>
    </subcellularLocation>
</comment>
<dbReference type="PANTHER" id="PTHR10695">
    <property type="entry name" value="DEPHOSPHO-COA KINASE-RELATED"/>
    <property type="match status" value="1"/>
</dbReference>
<dbReference type="Proteomes" id="UP000192783">
    <property type="component" value="Unassembled WGS sequence"/>
</dbReference>
<comment type="catalytic activity">
    <reaction evidence="5">
        <text>3'-dephospho-CoA + ATP = ADP + CoA + H(+)</text>
        <dbReference type="Rhea" id="RHEA:18245"/>
        <dbReference type="ChEBI" id="CHEBI:15378"/>
        <dbReference type="ChEBI" id="CHEBI:30616"/>
        <dbReference type="ChEBI" id="CHEBI:57287"/>
        <dbReference type="ChEBI" id="CHEBI:57328"/>
        <dbReference type="ChEBI" id="CHEBI:456216"/>
        <dbReference type="EC" id="2.7.1.24"/>
    </reaction>
</comment>
<gene>
    <name evidence="5" type="primary">coaE</name>
    <name evidence="7" type="ORF">SAMN02746041_00026</name>
</gene>
<dbReference type="Pfam" id="PF01121">
    <property type="entry name" value="CoaE"/>
    <property type="match status" value="1"/>
</dbReference>
<dbReference type="GO" id="GO:0015937">
    <property type="term" value="P:coenzyme A biosynthetic process"/>
    <property type="evidence" value="ECO:0007669"/>
    <property type="project" value="UniProtKB-UniRule"/>
</dbReference>
<dbReference type="GO" id="GO:0005737">
    <property type="term" value="C:cytoplasm"/>
    <property type="evidence" value="ECO:0007669"/>
    <property type="project" value="UniProtKB-SubCell"/>
</dbReference>
<dbReference type="InterPro" id="IPR001977">
    <property type="entry name" value="Depp_CoAkinase"/>
</dbReference>